<protein>
    <submittedName>
        <fullName evidence="1">Uncharacterized protein</fullName>
    </submittedName>
</protein>
<evidence type="ECO:0000313" key="2">
    <source>
        <dbReference type="Proteomes" id="UP000226171"/>
    </source>
</evidence>
<dbReference type="Proteomes" id="UP000226171">
    <property type="component" value="Segment"/>
</dbReference>
<name>A0A291AYP0_9CAUD</name>
<evidence type="ECO:0000313" key="1">
    <source>
        <dbReference type="EMBL" id="ATE86129.1"/>
    </source>
</evidence>
<organism evidence="1 2">
    <name type="scientific">Shigella phage Sd1</name>
    <dbReference type="NCBI Taxonomy" id="2024313"/>
    <lineage>
        <taxon>Viruses</taxon>
        <taxon>Duplodnaviria</taxon>
        <taxon>Heunggongvirae</taxon>
        <taxon>Uroviricota</taxon>
        <taxon>Caudoviricetes</taxon>
        <taxon>Drexlerviridae</taxon>
        <taxon>Rogunavirinae</taxon>
        <taxon>Wilsonroadvirus</taxon>
        <taxon>Wilsonroadvirus Sd1</taxon>
    </lineage>
</organism>
<keyword evidence="2" id="KW-1185">Reference proteome</keyword>
<accession>A0A291AYP0</accession>
<dbReference type="EMBL" id="MF158042">
    <property type="protein sequence ID" value="ATE86129.1"/>
    <property type="molecule type" value="Genomic_DNA"/>
</dbReference>
<sequence>MFDLDECKNVREDFEHWATKKTGFDLQRTQYPMTKHEDQQYIDLQTNTAFFAWISCAEWYNKNNKPQ</sequence>
<gene>
    <name evidence="1" type="ORF">Sd1_gp63</name>
</gene>
<proteinExistence type="predicted"/>
<reference evidence="1 2" key="1">
    <citation type="submission" date="2017-05" db="EMBL/GenBank/DDBJ databases">
        <title>The isolation and characterization of 16 novel Shigella-infecting phages from the environment.</title>
        <authorList>
            <person name="Doore S.M."/>
            <person name="Schrad J.R."/>
            <person name="Dover J.A."/>
            <person name="Parent K.N."/>
        </authorList>
    </citation>
    <scope>NUCLEOTIDE SEQUENCE [LARGE SCALE GENOMIC DNA]</scope>
</reference>